<dbReference type="InterPro" id="IPR036875">
    <property type="entry name" value="Znf_CCHC_sf"/>
</dbReference>
<feature type="domain" description="CCHC-type" evidence="2">
    <location>
        <begin position="349"/>
        <end position="365"/>
    </location>
</feature>
<dbReference type="GO" id="GO:0008270">
    <property type="term" value="F:zinc ion binding"/>
    <property type="evidence" value="ECO:0007669"/>
    <property type="project" value="InterPro"/>
</dbReference>
<protein>
    <recommendedName>
        <fullName evidence="2">CCHC-type domain-containing protein</fullName>
    </recommendedName>
</protein>
<feature type="region of interest" description="Disordered" evidence="1">
    <location>
        <begin position="302"/>
        <end position="328"/>
    </location>
</feature>
<dbReference type="PANTHER" id="PTHR33223">
    <property type="entry name" value="CCHC-TYPE DOMAIN-CONTAINING PROTEIN"/>
    <property type="match status" value="1"/>
</dbReference>
<dbReference type="SUPFAM" id="SSF57756">
    <property type="entry name" value="Retrovirus zinc finger-like domains"/>
    <property type="match status" value="1"/>
</dbReference>
<keyword evidence="4" id="KW-1185">Reference proteome</keyword>
<name>A0AAX6EQK1_IRIPA</name>
<feature type="domain" description="CCHC-type" evidence="2">
    <location>
        <begin position="369"/>
        <end position="385"/>
    </location>
</feature>
<comment type="caution">
    <text evidence="3">The sequence shown here is derived from an EMBL/GenBank/DDBJ whole genome shotgun (WGS) entry which is preliminary data.</text>
</comment>
<gene>
    <name evidence="3" type="ORF">M6B38_176375</name>
</gene>
<dbReference type="InterPro" id="IPR001878">
    <property type="entry name" value="Znf_CCHC"/>
</dbReference>
<evidence type="ECO:0000313" key="3">
    <source>
        <dbReference type="EMBL" id="KAJ6806191.1"/>
    </source>
</evidence>
<dbReference type="GO" id="GO:0003676">
    <property type="term" value="F:nucleic acid binding"/>
    <property type="evidence" value="ECO:0007669"/>
    <property type="project" value="InterPro"/>
</dbReference>
<dbReference type="AlphaFoldDB" id="A0AAX6EQK1"/>
<dbReference type="PANTHER" id="PTHR33223:SF6">
    <property type="entry name" value="CCHC-TYPE DOMAIN-CONTAINING PROTEIN"/>
    <property type="match status" value="1"/>
</dbReference>
<dbReference type="Gene3D" id="4.10.60.10">
    <property type="entry name" value="Zinc finger, CCHC-type"/>
    <property type="match status" value="1"/>
</dbReference>
<evidence type="ECO:0000256" key="1">
    <source>
        <dbReference type="SAM" id="MobiDB-lite"/>
    </source>
</evidence>
<feature type="region of interest" description="Disordered" evidence="1">
    <location>
        <begin position="386"/>
        <end position="411"/>
    </location>
</feature>
<dbReference type="SMART" id="SM00343">
    <property type="entry name" value="ZnF_C2HC"/>
    <property type="match status" value="2"/>
</dbReference>
<sequence>MVETRAQRAVPEDAIEGTATSQPARRGQETAALATSARVETSAAAAGDMHPPARRQDPVIPEDPYQQPPPGTIDAVQLLAFFRQYMEGQQGQQQRQTAELTQGIELVVTAVERVVAQPAAAPQPYQPQEKGIQDFQKMHPRDFRGTEGILYADEWIEHMEEIFRLAEIPTRLQIEAAASMMQDLARTWYQTDPRVGTPGQTWAAFKELFKKKFFPEAAVGALETQFEALVQGSQSVEEYAGEFCRLGRFVEDLSEATKARRFRKGLVKEVKSYTKNARSTTFEEILVDALAAEDDLELRLKRGRDPAGGSSSSGGQAKRPHFQHQQPRQFQPLPIQQQFQHQAPRQTVSCPFCKKPGHGWNECRKRLGKCLFCGAADHQMRDCPRSVGRTAQGGGAGAAAGQQREPALPTQQQRFVQHQQQARGGQQGRAYAMTLEDAQAVGEVLAEDEEEAGLDTYYGAALDDTCELDPQEDPAVAEDFPPTA</sequence>
<reference evidence="3" key="1">
    <citation type="journal article" date="2023" name="GigaByte">
        <title>Genome assembly of the bearded iris, Iris pallida Lam.</title>
        <authorList>
            <person name="Bruccoleri R.E."/>
            <person name="Oakeley E.J."/>
            <person name="Faust A.M.E."/>
            <person name="Altorfer M."/>
            <person name="Dessus-Babus S."/>
            <person name="Burckhardt D."/>
            <person name="Oertli M."/>
            <person name="Naumann U."/>
            <person name="Petersen F."/>
            <person name="Wong J."/>
        </authorList>
    </citation>
    <scope>NUCLEOTIDE SEQUENCE</scope>
    <source>
        <strain evidence="3">GSM-AAB239-AS_SAM_17_03QT</strain>
    </source>
</reference>
<dbReference type="Proteomes" id="UP001140949">
    <property type="component" value="Unassembled WGS sequence"/>
</dbReference>
<proteinExistence type="predicted"/>
<dbReference type="InterPro" id="IPR005162">
    <property type="entry name" value="Retrotrans_gag_dom"/>
</dbReference>
<accession>A0AAX6EQK1</accession>
<dbReference type="Pfam" id="PF03732">
    <property type="entry name" value="Retrotrans_gag"/>
    <property type="match status" value="1"/>
</dbReference>
<dbReference type="EMBL" id="JANAVB010034820">
    <property type="protein sequence ID" value="KAJ6806191.1"/>
    <property type="molecule type" value="Genomic_DNA"/>
</dbReference>
<feature type="region of interest" description="Disordered" evidence="1">
    <location>
        <begin position="1"/>
        <end position="72"/>
    </location>
</feature>
<organism evidence="3 4">
    <name type="scientific">Iris pallida</name>
    <name type="common">Sweet iris</name>
    <dbReference type="NCBI Taxonomy" id="29817"/>
    <lineage>
        <taxon>Eukaryota</taxon>
        <taxon>Viridiplantae</taxon>
        <taxon>Streptophyta</taxon>
        <taxon>Embryophyta</taxon>
        <taxon>Tracheophyta</taxon>
        <taxon>Spermatophyta</taxon>
        <taxon>Magnoliopsida</taxon>
        <taxon>Liliopsida</taxon>
        <taxon>Asparagales</taxon>
        <taxon>Iridaceae</taxon>
        <taxon>Iridoideae</taxon>
        <taxon>Irideae</taxon>
        <taxon>Iris</taxon>
    </lineage>
</organism>
<evidence type="ECO:0000313" key="4">
    <source>
        <dbReference type="Proteomes" id="UP001140949"/>
    </source>
</evidence>
<reference evidence="3" key="2">
    <citation type="submission" date="2023-04" db="EMBL/GenBank/DDBJ databases">
        <authorList>
            <person name="Bruccoleri R.E."/>
            <person name="Oakeley E.J."/>
            <person name="Faust A.-M."/>
            <person name="Dessus-Babus S."/>
            <person name="Altorfer M."/>
            <person name="Burckhardt D."/>
            <person name="Oertli M."/>
            <person name="Naumann U."/>
            <person name="Petersen F."/>
            <person name="Wong J."/>
        </authorList>
    </citation>
    <scope>NUCLEOTIDE SEQUENCE</scope>
    <source>
        <strain evidence="3">GSM-AAB239-AS_SAM_17_03QT</strain>
        <tissue evidence="3">Leaf</tissue>
    </source>
</reference>
<evidence type="ECO:0000259" key="2">
    <source>
        <dbReference type="SMART" id="SM00343"/>
    </source>
</evidence>